<dbReference type="SUPFAM" id="SSF56300">
    <property type="entry name" value="Metallo-dependent phosphatases"/>
    <property type="match status" value="1"/>
</dbReference>
<dbReference type="GO" id="GO:0033192">
    <property type="term" value="F:calmodulin-dependent protein phosphatase activity"/>
    <property type="evidence" value="ECO:0007669"/>
    <property type="project" value="InterPro"/>
</dbReference>
<keyword evidence="2" id="KW-1185">Reference proteome</keyword>
<dbReference type="InterPro" id="IPR029052">
    <property type="entry name" value="Metallo-depent_PP-like"/>
</dbReference>
<dbReference type="AlphaFoldDB" id="A0A0C9ZRK3"/>
<feature type="non-terminal residue" evidence="1">
    <location>
        <position position="126"/>
    </location>
</feature>
<dbReference type="STRING" id="930992.A0A0C9ZRK3"/>
<reference evidence="1 2" key="1">
    <citation type="submission" date="2014-04" db="EMBL/GenBank/DDBJ databases">
        <authorList>
            <consortium name="DOE Joint Genome Institute"/>
            <person name="Kuo A."/>
            <person name="Ruytinx J."/>
            <person name="Rineau F."/>
            <person name="Colpaert J."/>
            <person name="Kohler A."/>
            <person name="Nagy L.G."/>
            <person name="Floudas D."/>
            <person name="Copeland A."/>
            <person name="Barry K.W."/>
            <person name="Cichocki N."/>
            <person name="Veneault-Fourrey C."/>
            <person name="LaButti K."/>
            <person name="Lindquist E.A."/>
            <person name="Lipzen A."/>
            <person name="Lundell T."/>
            <person name="Morin E."/>
            <person name="Murat C."/>
            <person name="Sun H."/>
            <person name="Tunlid A."/>
            <person name="Henrissat B."/>
            <person name="Grigoriev I.V."/>
            <person name="Hibbett D.S."/>
            <person name="Martin F."/>
            <person name="Nordberg H.P."/>
            <person name="Cantor M.N."/>
            <person name="Hua S.X."/>
        </authorList>
    </citation>
    <scope>NUCLEOTIDE SEQUENCE [LARGE SCALE GENOMIC DNA]</scope>
    <source>
        <strain evidence="1 2">UH-Slu-Lm8-n1</strain>
    </source>
</reference>
<dbReference type="OrthoDB" id="2692970at2759"/>
<evidence type="ECO:0000313" key="1">
    <source>
        <dbReference type="EMBL" id="KIK40380.1"/>
    </source>
</evidence>
<dbReference type="Gene3D" id="3.60.21.10">
    <property type="match status" value="1"/>
</dbReference>
<dbReference type="InterPro" id="IPR043360">
    <property type="entry name" value="PP2B"/>
</dbReference>
<dbReference type="EMBL" id="KN835304">
    <property type="protein sequence ID" value="KIK40380.1"/>
    <property type="molecule type" value="Genomic_DNA"/>
</dbReference>
<protein>
    <submittedName>
        <fullName evidence="1">Unplaced genomic scaffold CY34scaffold_173, whole genome shotgun sequence</fullName>
    </submittedName>
</protein>
<reference evidence="2" key="2">
    <citation type="submission" date="2015-01" db="EMBL/GenBank/DDBJ databases">
        <title>Evolutionary Origins and Diversification of the Mycorrhizal Mutualists.</title>
        <authorList>
            <consortium name="DOE Joint Genome Institute"/>
            <consortium name="Mycorrhizal Genomics Consortium"/>
            <person name="Kohler A."/>
            <person name="Kuo A."/>
            <person name="Nagy L.G."/>
            <person name="Floudas D."/>
            <person name="Copeland A."/>
            <person name="Barry K.W."/>
            <person name="Cichocki N."/>
            <person name="Veneault-Fourrey C."/>
            <person name="LaButti K."/>
            <person name="Lindquist E.A."/>
            <person name="Lipzen A."/>
            <person name="Lundell T."/>
            <person name="Morin E."/>
            <person name="Murat C."/>
            <person name="Riley R."/>
            <person name="Ohm R."/>
            <person name="Sun H."/>
            <person name="Tunlid A."/>
            <person name="Henrissat B."/>
            <person name="Grigoriev I.V."/>
            <person name="Hibbett D.S."/>
            <person name="Martin F."/>
        </authorList>
    </citation>
    <scope>NUCLEOTIDE SEQUENCE [LARGE SCALE GENOMIC DNA]</scope>
    <source>
        <strain evidence="2">UH-Slu-Lm8-n1</strain>
    </source>
</reference>
<accession>A0A0C9ZRK3</accession>
<dbReference type="HOGENOM" id="CLU_1998089_0_0_1"/>
<dbReference type="PANTHER" id="PTHR45673">
    <property type="entry name" value="SERINE/THREONINE-PROTEIN PHOSPHATASE 2B CATALYTIC SUBUNIT 1-RELATED"/>
    <property type="match status" value="1"/>
</dbReference>
<organism evidence="1 2">
    <name type="scientific">Suillus luteus UH-Slu-Lm8-n1</name>
    <dbReference type="NCBI Taxonomy" id="930992"/>
    <lineage>
        <taxon>Eukaryota</taxon>
        <taxon>Fungi</taxon>
        <taxon>Dikarya</taxon>
        <taxon>Basidiomycota</taxon>
        <taxon>Agaricomycotina</taxon>
        <taxon>Agaricomycetes</taxon>
        <taxon>Agaricomycetidae</taxon>
        <taxon>Boletales</taxon>
        <taxon>Suillineae</taxon>
        <taxon>Suillaceae</taxon>
        <taxon>Suillus</taxon>
    </lineage>
</organism>
<dbReference type="GO" id="GO:0097720">
    <property type="term" value="P:calcineurin-mediated signaling"/>
    <property type="evidence" value="ECO:0007669"/>
    <property type="project" value="InterPro"/>
</dbReference>
<gene>
    <name evidence="1" type="ORF">CY34DRAFT_107786</name>
</gene>
<dbReference type="InParanoid" id="A0A0C9ZRK3"/>
<evidence type="ECO:0000313" key="2">
    <source>
        <dbReference type="Proteomes" id="UP000054485"/>
    </source>
</evidence>
<name>A0A0C9ZRK3_9AGAM</name>
<proteinExistence type="predicted"/>
<sequence>MYESNVMNIRQFNCTPHPYWLPNFMDVFTWSLPFVGEKKELEESDEENVVSQVTHPEEAVERRKIIENKILAVGRMARVFALLREESEKVSELKSIFGSSKLPYGTLALGTDSEGIKDAISGFEDA</sequence>
<dbReference type="Proteomes" id="UP000054485">
    <property type="component" value="Unassembled WGS sequence"/>
</dbReference>